<proteinExistence type="predicted"/>
<dbReference type="PANTHER" id="PTHR39081">
    <property type="entry name" value="MUT7-C DOMAIN-CONTAINING PROTEIN"/>
    <property type="match status" value="1"/>
</dbReference>
<evidence type="ECO:0000313" key="3">
    <source>
        <dbReference type="Proteomes" id="UP000305848"/>
    </source>
</evidence>
<feature type="domain" description="Mut7-C RNAse" evidence="1">
    <location>
        <begin position="8"/>
        <end position="149"/>
    </location>
</feature>
<sequence>METAIPLFIADVHLGKLASMLRMLGFDTVYSNTFSNAALVNIALEQQCVLLTRNVTIGRHQHALQTFIIIHDAPAEQLKTVLQHFHLLAHIQPFSRCMVCNGALEPVAKETVINELPEKTAQYYHQFWQCTHCRRFYWKGPHYNRMVHFIQKITGDSIR</sequence>
<evidence type="ECO:0000313" key="2">
    <source>
        <dbReference type="EMBL" id="TKK70181.1"/>
    </source>
</evidence>
<dbReference type="InterPro" id="IPR002782">
    <property type="entry name" value="Mut7-C_RNAse_dom"/>
</dbReference>
<dbReference type="PANTHER" id="PTHR39081:SF1">
    <property type="entry name" value="MUT7-C RNASE DOMAIN-CONTAINING PROTEIN"/>
    <property type="match status" value="1"/>
</dbReference>
<name>A0A4U3L4R5_9BACT</name>
<protein>
    <recommendedName>
        <fullName evidence="1">Mut7-C RNAse domain-containing protein</fullName>
    </recommendedName>
</protein>
<gene>
    <name evidence="2" type="ORF">FC093_05375</name>
</gene>
<dbReference type="OrthoDB" id="9797655at2"/>
<dbReference type="Proteomes" id="UP000305848">
    <property type="component" value="Unassembled WGS sequence"/>
</dbReference>
<dbReference type="Pfam" id="PF01927">
    <property type="entry name" value="Mut7-C"/>
    <property type="match status" value="1"/>
</dbReference>
<dbReference type="RefSeq" id="WP_137260726.1">
    <property type="nucleotide sequence ID" value="NZ_SZQL01000003.1"/>
</dbReference>
<accession>A0A4U3L4R5</accession>
<dbReference type="AlphaFoldDB" id="A0A4U3L4R5"/>
<reference evidence="2 3" key="1">
    <citation type="submission" date="2019-05" db="EMBL/GenBank/DDBJ databases">
        <title>Panacibacter sp. strain 17mud1-8 Genome sequencing and assembly.</title>
        <authorList>
            <person name="Chhetri G."/>
        </authorList>
    </citation>
    <scope>NUCLEOTIDE SEQUENCE [LARGE SCALE GENOMIC DNA]</scope>
    <source>
        <strain evidence="2 3">17mud1-8</strain>
    </source>
</reference>
<evidence type="ECO:0000259" key="1">
    <source>
        <dbReference type="Pfam" id="PF01927"/>
    </source>
</evidence>
<comment type="caution">
    <text evidence="2">The sequence shown here is derived from an EMBL/GenBank/DDBJ whole genome shotgun (WGS) entry which is preliminary data.</text>
</comment>
<keyword evidence="3" id="KW-1185">Reference proteome</keyword>
<organism evidence="2 3">
    <name type="scientific">Ilyomonas limi</name>
    <dbReference type="NCBI Taxonomy" id="2575867"/>
    <lineage>
        <taxon>Bacteria</taxon>
        <taxon>Pseudomonadati</taxon>
        <taxon>Bacteroidota</taxon>
        <taxon>Chitinophagia</taxon>
        <taxon>Chitinophagales</taxon>
        <taxon>Chitinophagaceae</taxon>
        <taxon>Ilyomonas</taxon>
    </lineage>
</organism>
<dbReference type="EMBL" id="SZQL01000003">
    <property type="protein sequence ID" value="TKK70181.1"/>
    <property type="molecule type" value="Genomic_DNA"/>
</dbReference>